<dbReference type="PANTHER" id="PTHR46961:SF8">
    <property type="entry name" value="DYNEIN AXONEMAL HEAVY CHAIN 7"/>
    <property type="match status" value="1"/>
</dbReference>
<dbReference type="InterPro" id="IPR035699">
    <property type="entry name" value="AAA_6"/>
</dbReference>
<dbReference type="GO" id="GO:0005524">
    <property type="term" value="F:ATP binding"/>
    <property type="evidence" value="ECO:0007669"/>
    <property type="project" value="InterPro"/>
</dbReference>
<dbReference type="AlphaFoldDB" id="A0A183SBJ0"/>
<dbReference type="GO" id="GO:0051959">
    <property type="term" value="F:dynein light intermediate chain binding"/>
    <property type="evidence" value="ECO:0007669"/>
    <property type="project" value="InterPro"/>
</dbReference>
<proteinExistence type="predicted"/>
<feature type="domain" description="Dynein heavy chain hydrolytic ATP-binding dynein motor region" evidence="1">
    <location>
        <begin position="3"/>
        <end position="35"/>
    </location>
</feature>
<dbReference type="WBParaSite" id="SSLN_0000165001-mRNA-1">
    <property type="protein sequence ID" value="SSLN_0000165001-mRNA-1"/>
    <property type="gene ID" value="SSLN_0000165001"/>
</dbReference>
<dbReference type="InterPro" id="IPR027417">
    <property type="entry name" value="P-loop_NTPase"/>
</dbReference>
<organism evidence="2">
    <name type="scientific">Schistocephalus solidus</name>
    <name type="common">Tapeworm</name>
    <dbReference type="NCBI Taxonomy" id="70667"/>
    <lineage>
        <taxon>Eukaryota</taxon>
        <taxon>Metazoa</taxon>
        <taxon>Spiralia</taxon>
        <taxon>Lophotrochozoa</taxon>
        <taxon>Platyhelminthes</taxon>
        <taxon>Cestoda</taxon>
        <taxon>Eucestoda</taxon>
        <taxon>Diphyllobothriidea</taxon>
        <taxon>Diphyllobothriidae</taxon>
        <taxon>Schistocephalus</taxon>
    </lineage>
</organism>
<dbReference type="PANTHER" id="PTHR46961">
    <property type="entry name" value="DYNEIN HEAVY CHAIN 1, AXONEMAL-LIKE PROTEIN"/>
    <property type="match status" value="1"/>
</dbReference>
<dbReference type="GO" id="GO:0045505">
    <property type="term" value="F:dynein intermediate chain binding"/>
    <property type="evidence" value="ECO:0007669"/>
    <property type="project" value="InterPro"/>
</dbReference>
<sequence length="165" mass="18497">LEPTKFTLLKVIQLYETQSSRHSVMIVGKTLSGKSTTWRILQKVQAKLAADKEPGFFRVFDYPLNPKSVSLGELYGEFNISSNEWTDGVLSSIMRTACADDRPEYKWIIFDGPVDALWIESMNSVMDDNKILTLINGERISMPDPVMLPAIIRRAGAFGSVSAKH</sequence>
<dbReference type="Pfam" id="PF12774">
    <property type="entry name" value="AAA_6"/>
    <property type="match status" value="1"/>
</dbReference>
<dbReference type="Gene3D" id="3.40.50.300">
    <property type="entry name" value="P-loop containing nucleotide triphosphate hydrolases"/>
    <property type="match status" value="1"/>
</dbReference>
<dbReference type="SUPFAM" id="SSF52540">
    <property type="entry name" value="P-loop containing nucleoside triphosphate hydrolases"/>
    <property type="match status" value="1"/>
</dbReference>
<evidence type="ECO:0000313" key="2">
    <source>
        <dbReference type="WBParaSite" id="SSLN_0000165001-mRNA-1"/>
    </source>
</evidence>
<protein>
    <submittedName>
        <fullName evidence="2">AAA_6 domain-containing protein</fullName>
    </submittedName>
</protein>
<evidence type="ECO:0000259" key="1">
    <source>
        <dbReference type="Pfam" id="PF12774"/>
    </source>
</evidence>
<reference evidence="2" key="1">
    <citation type="submission" date="2016-06" db="UniProtKB">
        <authorList>
            <consortium name="WormBaseParasite"/>
        </authorList>
    </citation>
    <scope>IDENTIFICATION</scope>
</reference>
<accession>A0A183SBJ0</accession>
<dbReference type="GO" id="GO:0030286">
    <property type="term" value="C:dynein complex"/>
    <property type="evidence" value="ECO:0007669"/>
    <property type="project" value="InterPro"/>
</dbReference>
<dbReference type="InterPro" id="IPR026983">
    <property type="entry name" value="DHC"/>
</dbReference>
<name>A0A183SBJ0_SCHSO</name>
<dbReference type="GO" id="GO:0007018">
    <property type="term" value="P:microtubule-based movement"/>
    <property type="evidence" value="ECO:0007669"/>
    <property type="project" value="InterPro"/>
</dbReference>